<evidence type="ECO:0000256" key="7">
    <source>
        <dbReference type="ARBA" id="ARBA00023224"/>
    </source>
</evidence>
<dbReference type="AlphaFoldDB" id="A0AA88YIH7"/>
<dbReference type="PROSITE" id="PS50262">
    <property type="entry name" value="G_PROTEIN_RECEP_F1_2"/>
    <property type="match status" value="1"/>
</dbReference>
<evidence type="ECO:0000256" key="8">
    <source>
        <dbReference type="SAM" id="Phobius"/>
    </source>
</evidence>
<keyword evidence="3 8" id="KW-1133">Transmembrane helix</keyword>
<dbReference type="EMBL" id="VSWD01000006">
    <property type="protein sequence ID" value="KAK3100063.1"/>
    <property type="molecule type" value="Genomic_DNA"/>
</dbReference>
<evidence type="ECO:0000256" key="4">
    <source>
        <dbReference type="ARBA" id="ARBA00023040"/>
    </source>
</evidence>
<feature type="domain" description="G-protein coupled receptors family 1 profile" evidence="9">
    <location>
        <begin position="1"/>
        <end position="203"/>
    </location>
</feature>
<dbReference type="InterPro" id="IPR017452">
    <property type="entry name" value="GPCR_Rhodpsn_7TM"/>
</dbReference>
<gene>
    <name evidence="10" type="ORF">FSP39_014131</name>
</gene>
<organism evidence="10 11">
    <name type="scientific">Pinctada imbricata</name>
    <name type="common">Atlantic pearl-oyster</name>
    <name type="synonym">Pinctada martensii</name>
    <dbReference type="NCBI Taxonomy" id="66713"/>
    <lineage>
        <taxon>Eukaryota</taxon>
        <taxon>Metazoa</taxon>
        <taxon>Spiralia</taxon>
        <taxon>Lophotrochozoa</taxon>
        <taxon>Mollusca</taxon>
        <taxon>Bivalvia</taxon>
        <taxon>Autobranchia</taxon>
        <taxon>Pteriomorphia</taxon>
        <taxon>Pterioida</taxon>
        <taxon>Pterioidea</taxon>
        <taxon>Pteriidae</taxon>
        <taxon>Pinctada</taxon>
    </lineage>
</organism>
<evidence type="ECO:0000256" key="2">
    <source>
        <dbReference type="ARBA" id="ARBA00022692"/>
    </source>
</evidence>
<dbReference type="InterPro" id="IPR000276">
    <property type="entry name" value="GPCR_Rhodpsn"/>
</dbReference>
<dbReference type="GO" id="GO:0008188">
    <property type="term" value="F:neuropeptide receptor activity"/>
    <property type="evidence" value="ECO:0007669"/>
    <property type="project" value="TreeGrafter"/>
</dbReference>
<accession>A0AA88YIH7</accession>
<keyword evidence="5 8" id="KW-0472">Membrane</keyword>
<comment type="caution">
    <text evidence="10">The sequence shown here is derived from an EMBL/GenBank/DDBJ whole genome shotgun (WGS) entry which is preliminary data.</text>
</comment>
<sequence>MIVGIWILALISMVPIAIHTRHKQVRKDLYLCREIWTMIEVEKAYTIFLDIILLILPLVIMTIAYGFVIYTLWSGIQTPSKETGLSNGRFYGSTTSLDLNSVKLHNLTTTDTATPEATPQRKVDLRRLICHANPERSRAAKLRVIRMLCVVVLEYFICWAPFYTVQTWRSFHEDSLRQHFSNLSFSLFFMMAYLSSACNPVTYCLLNKRFRQSFRLVLRCLSIKPLRRFSSRSDRHTSVRTFGSRINSSRINQHERVDNEKVTTIICSGSNQGYPL</sequence>
<dbReference type="PRINTS" id="PR00237">
    <property type="entry name" value="GPCRRHODOPSN"/>
</dbReference>
<dbReference type="PANTHER" id="PTHR24238:SF75">
    <property type="entry name" value="CHOLECYSTOKININ-LIKE RECEPTOR AT 17D1-RELATED"/>
    <property type="match status" value="1"/>
</dbReference>
<dbReference type="GO" id="GO:0005886">
    <property type="term" value="C:plasma membrane"/>
    <property type="evidence" value="ECO:0007669"/>
    <property type="project" value="TreeGrafter"/>
</dbReference>
<evidence type="ECO:0000256" key="1">
    <source>
        <dbReference type="ARBA" id="ARBA00004141"/>
    </source>
</evidence>
<feature type="transmembrane region" description="Helical" evidence="8">
    <location>
        <begin position="183"/>
        <end position="206"/>
    </location>
</feature>
<feature type="transmembrane region" description="Helical" evidence="8">
    <location>
        <begin position="44"/>
        <end position="73"/>
    </location>
</feature>
<dbReference type="Gene3D" id="1.20.1070.10">
    <property type="entry name" value="Rhodopsin 7-helix transmembrane proteins"/>
    <property type="match status" value="1"/>
</dbReference>
<keyword evidence="7" id="KW-0807">Transducer</keyword>
<reference evidence="10" key="1">
    <citation type="submission" date="2019-08" db="EMBL/GenBank/DDBJ databases">
        <title>The improved chromosome-level genome for the pearl oyster Pinctada fucata martensii using PacBio sequencing and Hi-C.</title>
        <authorList>
            <person name="Zheng Z."/>
        </authorList>
    </citation>
    <scope>NUCLEOTIDE SEQUENCE</scope>
    <source>
        <strain evidence="10">ZZ-2019</strain>
        <tissue evidence="10">Adductor muscle</tissue>
    </source>
</reference>
<evidence type="ECO:0000256" key="5">
    <source>
        <dbReference type="ARBA" id="ARBA00023136"/>
    </source>
</evidence>
<evidence type="ECO:0000256" key="6">
    <source>
        <dbReference type="ARBA" id="ARBA00023170"/>
    </source>
</evidence>
<protein>
    <recommendedName>
        <fullName evidence="9">G-protein coupled receptors family 1 profile domain-containing protein</fullName>
    </recommendedName>
</protein>
<evidence type="ECO:0000256" key="3">
    <source>
        <dbReference type="ARBA" id="ARBA00022989"/>
    </source>
</evidence>
<dbReference type="Proteomes" id="UP001186944">
    <property type="component" value="Unassembled WGS sequence"/>
</dbReference>
<comment type="subcellular location">
    <subcellularLocation>
        <location evidence="1">Membrane</location>
        <topology evidence="1">Multi-pass membrane protein</topology>
    </subcellularLocation>
</comment>
<evidence type="ECO:0000259" key="9">
    <source>
        <dbReference type="PROSITE" id="PS50262"/>
    </source>
</evidence>
<evidence type="ECO:0000313" key="11">
    <source>
        <dbReference type="Proteomes" id="UP001186944"/>
    </source>
</evidence>
<keyword evidence="4" id="KW-0297">G-protein coupled receptor</keyword>
<evidence type="ECO:0000313" key="10">
    <source>
        <dbReference type="EMBL" id="KAK3100063.1"/>
    </source>
</evidence>
<dbReference type="PANTHER" id="PTHR24238">
    <property type="entry name" value="G-PROTEIN COUPLED RECEPTOR"/>
    <property type="match status" value="1"/>
</dbReference>
<keyword evidence="11" id="KW-1185">Reference proteome</keyword>
<keyword evidence="2 8" id="KW-0812">Transmembrane</keyword>
<keyword evidence="6" id="KW-0675">Receptor</keyword>
<feature type="transmembrane region" description="Helical" evidence="8">
    <location>
        <begin position="144"/>
        <end position="163"/>
    </location>
</feature>
<proteinExistence type="predicted"/>
<dbReference type="Pfam" id="PF00001">
    <property type="entry name" value="7tm_1"/>
    <property type="match status" value="1"/>
</dbReference>
<name>A0AA88YIH7_PINIB</name>
<dbReference type="SUPFAM" id="SSF81321">
    <property type="entry name" value="Family A G protein-coupled receptor-like"/>
    <property type="match status" value="1"/>
</dbReference>